<organism evidence="6 7">
    <name type="scientific">Micromonas commoda (strain RCC299 / NOUM17 / CCMP2709)</name>
    <name type="common">Picoplanktonic green alga</name>
    <dbReference type="NCBI Taxonomy" id="296587"/>
    <lineage>
        <taxon>Eukaryota</taxon>
        <taxon>Viridiplantae</taxon>
        <taxon>Chlorophyta</taxon>
        <taxon>Mamiellophyceae</taxon>
        <taxon>Mamiellales</taxon>
        <taxon>Mamiellaceae</taxon>
        <taxon>Micromonas</taxon>
    </lineage>
</organism>
<keyword evidence="1" id="KW-0677">Repeat</keyword>
<evidence type="ECO:0000313" key="7">
    <source>
        <dbReference type="Proteomes" id="UP000002009"/>
    </source>
</evidence>
<dbReference type="EMBL" id="CP001328">
    <property type="protein sequence ID" value="ACO65097.1"/>
    <property type="molecule type" value="Genomic_DNA"/>
</dbReference>
<dbReference type="InterPro" id="IPR017930">
    <property type="entry name" value="Myb_dom"/>
</dbReference>
<dbReference type="OMA" id="GTRRWSH"/>
<evidence type="ECO:0000259" key="4">
    <source>
        <dbReference type="PROSITE" id="PS50090"/>
    </source>
</evidence>
<dbReference type="Gene3D" id="1.10.10.60">
    <property type="entry name" value="Homeodomain-like"/>
    <property type="match status" value="2"/>
</dbReference>
<evidence type="ECO:0000313" key="6">
    <source>
        <dbReference type="EMBL" id="ACO65097.1"/>
    </source>
</evidence>
<feature type="compositionally biased region" description="Polar residues" evidence="3">
    <location>
        <begin position="1"/>
        <end position="11"/>
    </location>
</feature>
<feature type="domain" description="HTH myb-type" evidence="5">
    <location>
        <begin position="79"/>
        <end position="132"/>
    </location>
</feature>
<dbReference type="KEGG" id="mis:MICPUN_83790"/>
<dbReference type="RefSeq" id="XP_002503839.1">
    <property type="nucleotide sequence ID" value="XM_002503793.1"/>
</dbReference>
<dbReference type="CDD" id="cd00167">
    <property type="entry name" value="SANT"/>
    <property type="match status" value="2"/>
</dbReference>
<feature type="region of interest" description="Disordered" evidence="3">
    <location>
        <begin position="1"/>
        <end position="28"/>
    </location>
</feature>
<dbReference type="InterPro" id="IPR001005">
    <property type="entry name" value="SANT/Myb"/>
</dbReference>
<feature type="domain" description="HTH myb-type" evidence="5">
    <location>
        <begin position="30"/>
        <end position="78"/>
    </location>
</feature>
<evidence type="ECO:0000259" key="5">
    <source>
        <dbReference type="PROSITE" id="PS51294"/>
    </source>
</evidence>
<sequence>MLGESEPSSPYGTREVPQKRYLKTKGGGLKIKGGWTPEEDAHLLRLVEEHGTKEWSKIARLLHMRAGKQCRERWHNHLQPNIKRGPWTEEEERALIAAHEKLGNRWADIAAEIPGRTENAVKNHWNATNRRR</sequence>
<accession>C1E9V1</accession>
<dbReference type="Proteomes" id="UP000002009">
    <property type="component" value="Chromosome 7"/>
</dbReference>
<evidence type="ECO:0000256" key="3">
    <source>
        <dbReference type="SAM" id="MobiDB-lite"/>
    </source>
</evidence>
<gene>
    <name evidence="6" type="ORF">MICPUN_83790</name>
</gene>
<protein>
    <submittedName>
        <fullName evidence="6">Uncharacterized protein</fullName>
    </submittedName>
</protein>
<keyword evidence="7" id="KW-1185">Reference proteome</keyword>
<feature type="domain" description="Myb-like" evidence="4">
    <location>
        <begin position="32"/>
        <end position="78"/>
    </location>
</feature>
<dbReference type="PANTHER" id="PTHR45614">
    <property type="entry name" value="MYB PROTEIN-RELATED"/>
    <property type="match status" value="1"/>
</dbReference>
<dbReference type="FunFam" id="1.10.10.60:FF:000010">
    <property type="entry name" value="Transcriptional activator Myb isoform A"/>
    <property type="match status" value="1"/>
</dbReference>
<dbReference type="GO" id="GO:0000981">
    <property type="term" value="F:DNA-binding transcription factor activity, RNA polymerase II-specific"/>
    <property type="evidence" value="ECO:0007669"/>
    <property type="project" value="TreeGrafter"/>
</dbReference>
<dbReference type="PANTHER" id="PTHR45614:SF232">
    <property type="entry name" value="TRANSCRIPTION FACTOR MYB3R-2"/>
    <property type="match status" value="1"/>
</dbReference>
<dbReference type="PROSITE" id="PS51294">
    <property type="entry name" value="HTH_MYB"/>
    <property type="match status" value="2"/>
</dbReference>
<dbReference type="SMART" id="SM00717">
    <property type="entry name" value="SANT"/>
    <property type="match status" value="2"/>
</dbReference>
<evidence type="ECO:0000256" key="2">
    <source>
        <dbReference type="ARBA" id="ARBA00023125"/>
    </source>
</evidence>
<proteinExistence type="predicted"/>
<dbReference type="AlphaFoldDB" id="C1E9V1"/>
<dbReference type="GO" id="GO:0000978">
    <property type="term" value="F:RNA polymerase II cis-regulatory region sequence-specific DNA binding"/>
    <property type="evidence" value="ECO:0007669"/>
    <property type="project" value="TreeGrafter"/>
</dbReference>
<dbReference type="SUPFAM" id="SSF46689">
    <property type="entry name" value="Homeodomain-like"/>
    <property type="match status" value="1"/>
</dbReference>
<dbReference type="STRING" id="296587.C1E9V1"/>
<keyword evidence="2" id="KW-0238">DNA-binding</keyword>
<dbReference type="GeneID" id="8244778"/>
<evidence type="ECO:0000256" key="1">
    <source>
        <dbReference type="ARBA" id="ARBA00022737"/>
    </source>
</evidence>
<dbReference type="PROSITE" id="PS50090">
    <property type="entry name" value="MYB_LIKE"/>
    <property type="match status" value="2"/>
</dbReference>
<dbReference type="eggNOG" id="KOG0048">
    <property type="taxonomic scope" value="Eukaryota"/>
</dbReference>
<name>C1E9V1_MICCC</name>
<dbReference type="InterPro" id="IPR050560">
    <property type="entry name" value="MYB_TF"/>
</dbReference>
<dbReference type="Pfam" id="PF13921">
    <property type="entry name" value="Myb_DNA-bind_6"/>
    <property type="match status" value="1"/>
</dbReference>
<feature type="non-terminal residue" evidence="6">
    <location>
        <position position="132"/>
    </location>
</feature>
<dbReference type="OrthoDB" id="2143914at2759"/>
<dbReference type="GO" id="GO:0005634">
    <property type="term" value="C:nucleus"/>
    <property type="evidence" value="ECO:0007669"/>
    <property type="project" value="TreeGrafter"/>
</dbReference>
<feature type="domain" description="Myb-like" evidence="4">
    <location>
        <begin position="79"/>
        <end position="129"/>
    </location>
</feature>
<dbReference type="InterPro" id="IPR009057">
    <property type="entry name" value="Homeodomain-like_sf"/>
</dbReference>
<dbReference type="InParanoid" id="C1E9V1"/>
<reference evidence="6 7" key="1">
    <citation type="journal article" date="2009" name="Science">
        <title>Green evolution and dynamic adaptations revealed by genomes of the marine picoeukaryotes Micromonas.</title>
        <authorList>
            <person name="Worden A.Z."/>
            <person name="Lee J.H."/>
            <person name="Mock T."/>
            <person name="Rouze P."/>
            <person name="Simmons M.P."/>
            <person name="Aerts A.L."/>
            <person name="Allen A.E."/>
            <person name="Cuvelier M.L."/>
            <person name="Derelle E."/>
            <person name="Everett M.V."/>
            <person name="Foulon E."/>
            <person name="Grimwood J."/>
            <person name="Gundlach H."/>
            <person name="Henrissat B."/>
            <person name="Napoli C."/>
            <person name="McDonald S.M."/>
            <person name="Parker M.S."/>
            <person name="Rombauts S."/>
            <person name="Salamov A."/>
            <person name="Von Dassow P."/>
            <person name="Badger J.H."/>
            <person name="Coutinho P.M."/>
            <person name="Demir E."/>
            <person name="Dubchak I."/>
            <person name="Gentemann C."/>
            <person name="Eikrem W."/>
            <person name="Gready J.E."/>
            <person name="John U."/>
            <person name="Lanier W."/>
            <person name="Lindquist E.A."/>
            <person name="Lucas S."/>
            <person name="Mayer K.F."/>
            <person name="Moreau H."/>
            <person name="Not F."/>
            <person name="Otillar R."/>
            <person name="Panaud O."/>
            <person name="Pangilinan J."/>
            <person name="Paulsen I."/>
            <person name="Piegu B."/>
            <person name="Poliakov A."/>
            <person name="Robbens S."/>
            <person name="Schmutz J."/>
            <person name="Toulza E."/>
            <person name="Wyss T."/>
            <person name="Zelensky A."/>
            <person name="Zhou K."/>
            <person name="Armbrust E.V."/>
            <person name="Bhattacharya D."/>
            <person name="Goodenough U.W."/>
            <person name="Van de Peer Y."/>
            <person name="Grigoriev I.V."/>
        </authorList>
    </citation>
    <scope>NUCLEOTIDE SEQUENCE [LARGE SCALE GENOMIC DNA]</scope>
    <source>
        <strain evidence="7">RCC299 / NOUM17</strain>
    </source>
</reference>